<protein>
    <submittedName>
        <fullName evidence="1">Uncharacterized protein</fullName>
    </submittedName>
</protein>
<dbReference type="Proteomes" id="UP000324800">
    <property type="component" value="Unassembled WGS sequence"/>
</dbReference>
<sequence>MGVPIGDLNNTKSITVTHKKSHMKLQFIDAENLFGPMTLKACVKDYGDKTVHKDVFPYEIINSKNWNEVLMKTEPFEYENFKSSLKEGYSITKDEQDQYLIDFKRFANRLEYHKYYNINDTEIMVKPLMNLIDTFEQFNIDVLHYISIASCAYATKHYSTYFASKFNLQSDKQTYYSDFDINADYSNPNPNAKPFILTAGYWKNKCYHYKQQDYKAGRETGKNVTADDYDYYKRLFETSVCSICSAKFTYDNPPSLDRQDNELPHTKDNCLPACVSYNIAHANRDPKIASLHIKMRQYAIKHNLPMTLSDERIYNYFENVLQEDLQRMYMAGRSRFYSEKPYVIKNCTDQRKDIFVAKVKGYFPKSEYNNLLPLLPIFRNIQIENKEEVIGEYMYSQAQKHSLPMTKKDRKLTTLVDTNGQYTVFNNYYLWLLIDLGFVITDYKSVAVFEKNTAYETFVRTMMNLRIQAILAGSSKEKFYKLIINASYGYDTLNTV</sequence>
<comment type="caution">
    <text evidence="1">The sequence shown here is derived from an EMBL/GenBank/DDBJ whole genome shotgun (WGS) entry which is preliminary data.</text>
</comment>
<organism evidence="1 2">
    <name type="scientific">Streblomastix strix</name>
    <dbReference type="NCBI Taxonomy" id="222440"/>
    <lineage>
        <taxon>Eukaryota</taxon>
        <taxon>Metamonada</taxon>
        <taxon>Preaxostyla</taxon>
        <taxon>Oxymonadida</taxon>
        <taxon>Streblomastigidae</taxon>
        <taxon>Streblomastix</taxon>
    </lineage>
</organism>
<name>A0A5J4V2N9_9EUKA</name>
<dbReference type="OrthoDB" id="90214at2759"/>
<reference evidence="1 2" key="1">
    <citation type="submission" date="2019-03" db="EMBL/GenBank/DDBJ databases">
        <title>Single cell metagenomics reveals metabolic interactions within the superorganism composed of flagellate Streblomastix strix and complex community of Bacteroidetes bacteria on its surface.</title>
        <authorList>
            <person name="Treitli S.C."/>
            <person name="Kolisko M."/>
            <person name="Husnik F."/>
            <person name="Keeling P."/>
            <person name="Hampl V."/>
        </authorList>
    </citation>
    <scope>NUCLEOTIDE SEQUENCE [LARGE SCALE GENOMIC DNA]</scope>
    <source>
        <strain evidence="1">ST1C</strain>
    </source>
</reference>
<proteinExistence type="predicted"/>
<evidence type="ECO:0000313" key="1">
    <source>
        <dbReference type="EMBL" id="KAA6376315.1"/>
    </source>
</evidence>
<gene>
    <name evidence="1" type="ORF">EZS28_028157</name>
</gene>
<dbReference type="AlphaFoldDB" id="A0A5J4V2N9"/>
<feature type="non-terminal residue" evidence="1">
    <location>
        <position position="496"/>
    </location>
</feature>
<accession>A0A5J4V2N9</accession>
<evidence type="ECO:0000313" key="2">
    <source>
        <dbReference type="Proteomes" id="UP000324800"/>
    </source>
</evidence>
<dbReference type="EMBL" id="SNRW01010607">
    <property type="protein sequence ID" value="KAA6376315.1"/>
    <property type="molecule type" value="Genomic_DNA"/>
</dbReference>